<keyword evidence="4 7" id="KW-0418">Kinase</keyword>
<comment type="subcellular location">
    <subcellularLocation>
        <location evidence="7">Cytoplasm</location>
    </subcellularLocation>
</comment>
<dbReference type="GO" id="GO:0000287">
    <property type="term" value="F:magnesium ion binding"/>
    <property type="evidence" value="ECO:0007669"/>
    <property type="project" value="UniProtKB-UniRule"/>
</dbReference>
<name>A0A5D4SXH3_9BACI</name>
<evidence type="ECO:0000256" key="7">
    <source>
        <dbReference type="HAMAP-Rule" id="MF_00109"/>
    </source>
</evidence>
<dbReference type="GO" id="GO:0008652">
    <property type="term" value="P:amino acid biosynthetic process"/>
    <property type="evidence" value="ECO:0007669"/>
    <property type="project" value="UniProtKB-KW"/>
</dbReference>
<dbReference type="UniPathway" id="UPA00053">
    <property type="reaction ID" value="UER00088"/>
</dbReference>
<dbReference type="PRINTS" id="PR01100">
    <property type="entry name" value="SHIKIMTKNASE"/>
</dbReference>
<dbReference type="GO" id="GO:0009073">
    <property type="term" value="P:aromatic amino acid family biosynthetic process"/>
    <property type="evidence" value="ECO:0007669"/>
    <property type="project" value="UniProtKB-KW"/>
</dbReference>
<comment type="caution">
    <text evidence="8">The sequence shown here is derived from an EMBL/GenBank/DDBJ whole genome shotgun (WGS) entry which is preliminary data.</text>
</comment>
<feature type="binding site" evidence="7">
    <location>
        <position position="15"/>
    </location>
    <ligand>
        <name>Mg(2+)</name>
        <dbReference type="ChEBI" id="CHEBI:18420"/>
    </ligand>
</feature>
<keyword evidence="2 7" id="KW-0808">Transferase</keyword>
<evidence type="ECO:0000256" key="6">
    <source>
        <dbReference type="ARBA" id="ARBA00023141"/>
    </source>
</evidence>
<dbReference type="InterPro" id="IPR000623">
    <property type="entry name" value="Shikimate_kinase/TSH1"/>
</dbReference>
<evidence type="ECO:0000256" key="5">
    <source>
        <dbReference type="ARBA" id="ARBA00022840"/>
    </source>
</evidence>
<dbReference type="InterPro" id="IPR027417">
    <property type="entry name" value="P-loop_NTPase"/>
</dbReference>
<dbReference type="CDD" id="cd00464">
    <property type="entry name" value="SK"/>
    <property type="match status" value="1"/>
</dbReference>
<comment type="subunit">
    <text evidence="7">Monomer.</text>
</comment>
<comment type="catalytic activity">
    <reaction evidence="7">
        <text>shikimate + ATP = 3-phosphoshikimate + ADP + H(+)</text>
        <dbReference type="Rhea" id="RHEA:13121"/>
        <dbReference type="ChEBI" id="CHEBI:15378"/>
        <dbReference type="ChEBI" id="CHEBI:30616"/>
        <dbReference type="ChEBI" id="CHEBI:36208"/>
        <dbReference type="ChEBI" id="CHEBI:145989"/>
        <dbReference type="ChEBI" id="CHEBI:456216"/>
        <dbReference type="EC" id="2.7.1.71"/>
    </reaction>
</comment>
<accession>A0A5D4SXH3</accession>
<feature type="binding site" evidence="7">
    <location>
        <begin position="11"/>
        <end position="16"/>
    </location>
    <ligand>
        <name>ATP</name>
        <dbReference type="ChEBI" id="CHEBI:30616"/>
    </ligand>
</feature>
<dbReference type="GO" id="GO:0005524">
    <property type="term" value="F:ATP binding"/>
    <property type="evidence" value="ECO:0007669"/>
    <property type="project" value="UniProtKB-UniRule"/>
</dbReference>
<evidence type="ECO:0000313" key="9">
    <source>
        <dbReference type="Proteomes" id="UP000322524"/>
    </source>
</evidence>
<feature type="binding site" evidence="7">
    <location>
        <position position="57"/>
    </location>
    <ligand>
        <name>substrate</name>
    </ligand>
</feature>
<comment type="caution">
    <text evidence="7">Lacks conserved residue(s) required for the propagation of feature annotation.</text>
</comment>
<dbReference type="PANTHER" id="PTHR21087">
    <property type="entry name" value="SHIKIMATE KINASE"/>
    <property type="match status" value="1"/>
</dbReference>
<keyword evidence="7" id="KW-0963">Cytoplasm</keyword>
<reference evidence="8 9" key="1">
    <citation type="submission" date="2019-08" db="EMBL/GenBank/DDBJ databases">
        <title>Bacillus genomes from the desert of Cuatro Cienegas, Coahuila.</title>
        <authorList>
            <person name="Olmedo-Alvarez G."/>
        </authorList>
    </citation>
    <scope>NUCLEOTIDE SEQUENCE [LARGE SCALE GENOMIC DNA]</scope>
    <source>
        <strain evidence="8 9">CH28_1T</strain>
    </source>
</reference>
<dbReference type="HAMAP" id="MF_00109">
    <property type="entry name" value="Shikimate_kinase"/>
    <property type="match status" value="1"/>
</dbReference>
<dbReference type="GO" id="GO:0009423">
    <property type="term" value="P:chorismate biosynthetic process"/>
    <property type="evidence" value="ECO:0007669"/>
    <property type="project" value="UniProtKB-UniRule"/>
</dbReference>
<evidence type="ECO:0000256" key="2">
    <source>
        <dbReference type="ARBA" id="ARBA00022679"/>
    </source>
</evidence>
<dbReference type="Proteomes" id="UP000322524">
    <property type="component" value="Unassembled WGS sequence"/>
</dbReference>
<keyword evidence="7" id="KW-0460">Magnesium</keyword>
<dbReference type="AlphaFoldDB" id="A0A5D4SXH3"/>
<keyword evidence="6 7" id="KW-0057">Aromatic amino acid biosynthesis</keyword>
<dbReference type="InterPro" id="IPR031322">
    <property type="entry name" value="Shikimate/glucono_kinase"/>
</dbReference>
<evidence type="ECO:0000256" key="4">
    <source>
        <dbReference type="ARBA" id="ARBA00022777"/>
    </source>
</evidence>
<evidence type="ECO:0000313" key="8">
    <source>
        <dbReference type="EMBL" id="TYS68073.1"/>
    </source>
</evidence>
<dbReference type="GO" id="GO:0005829">
    <property type="term" value="C:cytosol"/>
    <property type="evidence" value="ECO:0007669"/>
    <property type="project" value="TreeGrafter"/>
</dbReference>
<keyword evidence="1 7" id="KW-0028">Amino-acid biosynthesis</keyword>
<dbReference type="Pfam" id="PF01202">
    <property type="entry name" value="SKI"/>
    <property type="match status" value="1"/>
</dbReference>
<evidence type="ECO:0000256" key="3">
    <source>
        <dbReference type="ARBA" id="ARBA00022741"/>
    </source>
</evidence>
<keyword evidence="7" id="KW-0479">Metal-binding</keyword>
<feature type="binding site" evidence="7">
    <location>
        <position position="78"/>
    </location>
    <ligand>
        <name>substrate</name>
    </ligand>
</feature>
<dbReference type="OrthoDB" id="9800332at2"/>
<comment type="pathway">
    <text evidence="7">Metabolic intermediate biosynthesis; chorismate biosynthesis; chorismate from D-erythrose 4-phosphate and phosphoenolpyruvate: step 5/7.</text>
</comment>
<dbReference type="RefSeq" id="WP_148988058.1">
    <property type="nucleotide sequence ID" value="NZ_VTEV01000004.1"/>
</dbReference>
<comment type="cofactor">
    <cofactor evidence="7">
        <name>Mg(2+)</name>
        <dbReference type="ChEBI" id="CHEBI:18420"/>
    </cofactor>
    <text evidence="7">Binds 1 Mg(2+) ion per subunit.</text>
</comment>
<dbReference type="GO" id="GO:0004765">
    <property type="term" value="F:shikimate kinase activity"/>
    <property type="evidence" value="ECO:0007669"/>
    <property type="project" value="UniProtKB-UniRule"/>
</dbReference>
<comment type="function">
    <text evidence="7">Catalyzes the specific phosphorylation of the 3-hydroxyl group of shikimic acid using ATP as a cosubstrate.</text>
</comment>
<dbReference type="SUPFAM" id="SSF52540">
    <property type="entry name" value="P-loop containing nucleoside triphosphate hydrolases"/>
    <property type="match status" value="1"/>
</dbReference>
<comment type="similarity">
    <text evidence="7">Belongs to the shikimate kinase family.</text>
</comment>
<gene>
    <name evidence="7" type="primary">aroK</name>
    <name evidence="8" type="ORF">FZC76_09980</name>
</gene>
<evidence type="ECO:0000256" key="1">
    <source>
        <dbReference type="ARBA" id="ARBA00022605"/>
    </source>
</evidence>
<feature type="binding site" evidence="7">
    <location>
        <position position="116"/>
    </location>
    <ligand>
        <name>ATP</name>
        <dbReference type="ChEBI" id="CHEBI:30616"/>
    </ligand>
</feature>
<keyword evidence="3 7" id="KW-0547">Nucleotide-binding</keyword>
<feature type="binding site" evidence="7">
    <location>
        <position position="33"/>
    </location>
    <ligand>
        <name>substrate</name>
    </ligand>
</feature>
<keyword evidence="5 7" id="KW-0067">ATP-binding</keyword>
<organism evidence="8 9">
    <name type="scientific">Sutcliffiella horikoshii</name>
    <dbReference type="NCBI Taxonomy" id="79883"/>
    <lineage>
        <taxon>Bacteria</taxon>
        <taxon>Bacillati</taxon>
        <taxon>Bacillota</taxon>
        <taxon>Bacilli</taxon>
        <taxon>Bacillales</taxon>
        <taxon>Bacillaceae</taxon>
        <taxon>Sutcliffiella</taxon>
    </lineage>
</organism>
<feature type="binding site" evidence="7">
    <location>
        <position position="134"/>
    </location>
    <ligand>
        <name>substrate</name>
    </ligand>
</feature>
<dbReference type="EC" id="2.7.1.71" evidence="7"/>
<dbReference type="EMBL" id="VTEV01000004">
    <property type="protein sequence ID" value="TYS68073.1"/>
    <property type="molecule type" value="Genomic_DNA"/>
</dbReference>
<proteinExistence type="inferred from homology"/>
<dbReference type="Gene3D" id="3.40.50.300">
    <property type="entry name" value="P-loop containing nucleotide triphosphate hydrolases"/>
    <property type="match status" value="1"/>
</dbReference>
<dbReference type="PANTHER" id="PTHR21087:SF16">
    <property type="entry name" value="SHIKIMATE KINASE 1, CHLOROPLASTIC"/>
    <property type="match status" value="1"/>
</dbReference>
<sequence length="171" mass="19591">MQNVYLTGFMGVGKTTIGQAVAQKLDVSVIDTDFMVESSTNMLIKDIFEKYGENYFRDLETKILTVLPSKDVIVTTGGGIVTRQENMEWMKENGCVIFLYADPEVIWNRLENDTTRPLIQQRKKEEVLGLFGNRLLFYKQAHITLDTTDLSLDEAVEAVHKAIKTWNNRQH</sequence>
<protein>
    <recommendedName>
        <fullName evidence="7">Shikimate kinase</fullName>
        <shortName evidence="7">SK</shortName>
        <ecNumber evidence="7">2.7.1.71</ecNumber>
    </recommendedName>
</protein>